<comment type="caution">
    <text evidence="1">The sequence shown here is derived from an EMBL/GenBank/DDBJ whole genome shotgun (WGS) entry which is preliminary data.</text>
</comment>
<name>A0ACC3BMI4_PYRYE</name>
<dbReference type="EMBL" id="CM020618">
    <property type="protein sequence ID" value="KAK1859156.1"/>
    <property type="molecule type" value="Genomic_DNA"/>
</dbReference>
<evidence type="ECO:0000313" key="1">
    <source>
        <dbReference type="EMBL" id="KAK1859156.1"/>
    </source>
</evidence>
<protein>
    <submittedName>
        <fullName evidence="1">Uncharacterized protein</fullName>
    </submittedName>
</protein>
<sequence>MPLTGAPPPPPPPEQQQKRAGVAEDGAAEATVTYTGAAGRSSGAAAGVAAPRRSFGYVRWAPDGSRFGFGLYTPGVGVELWVAHVASRTARPVAPGALLNAVCGDPYTWAPGSRSLFVKFVVGTHDRLASGGGGGGRGGPPAARTPAAPHPPPTRPSVPEGPILRDADGGAPAPARTAADTLGDAHDVALFAHYTTAQLAVVDGRLPADGDAGEDGWGTGAGGGGGGAGGAGAPVGRIGAAPFLLGDPAAVRRVSPSPSGRYVLVDAMVPPFAYGLPAGRFPRRVDVRRLDTGAVVALVADIPLQDRVRPAFDAVGEGARNIGWRSDAPATLYWVEAQDGGSPSGGGRAPAAGGGGGGGELPAPDPPLRNRHGEIIRDAVFTLDAPFTAAPRQLASLAWRFNGLFWGTPAAALLVERRYATRSARSYLLAPGEPPADAAHPDDEDGGGADGAAAEGPCCERACDLGAGEAPRRLVLTVNNWEDRYADTGSVVTTRNAAGQVVLRLVYPDATADGRGGFSPHRPSFLMSGMGASDAGDRPFLSLFDTVTGRQTPIWRSSPVAYETVLTILRTDGVTGMVDSLLLRRETPTENPNIYIFDAAAARLRAITAAASRTPKVSAWPRQRQQLPPRPPPPPPRGSTVEAGSAGNAAAAGGATSGSGVVTGAPAWDDDDLAALSANRDLLTPVTTFPHPAPSMASVTKHTLTYTRDDGVRLRGTLYLPPHYHRGRDGPLPTLLWAYPRDYSTAAIAGQARGSPHRFVRLARTPLYWLTRGYAVLDGPDMPVVAPPSSSSPDSDDGLSGGEDGGADEAVVAATLGAGFVRQLVSSATAAVDHIVRLGVADPTRIAVGGHSYGAFMTATLLAHAPPGTFCAGIARSGAYNRTLTPFGFQSITTTTLWQAPDAYAAMSPYFYAHVMGAPLLLIHGAADGNAGTAPMQSERLFEALKGHGKVARLVLLPAEAHGYRARESVLHVLAEMDAWLEKYCKGWVGLGL</sequence>
<dbReference type="Proteomes" id="UP000798662">
    <property type="component" value="Chromosome 1"/>
</dbReference>
<evidence type="ECO:0000313" key="2">
    <source>
        <dbReference type="Proteomes" id="UP000798662"/>
    </source>
</evidence>
<keyword evidence="2" id="KW-1185">Reference proteome</keyword>
<proteinExistence type="predicted"/>
<reference evidence="1" key="1">
    <citation type="submission" date="2019-11" db="EMBL/GenBank/DDBJ databases">
        <title>Nori genome reveals adaptations in red seaweeds to the harsh intertidal environment.</title>
        <authorList>
            <person name="Wang D."/>
            <person name="Mao Y."/>
        </authorList>
    </citation>
    <scope>NUCLEOTIDE SEQUENCE</scope>
    <source>
        <tissue evidence="1">Gametophyte</tissue>
    </source>
</reference>
<organism evidence="1 2">
    <name type="scientific">Pyropia yezoensis</name>
    <name type="common">Susabi-nori</name>
    <name type="synonym">Porphyra yezoensis</name>
    <dbReference type="NCBI Taxonomy" id="2788"/>
    <lineage>
        <taxon>Eukaryota</taxon>
        <taxon>Rhodophyta</taxon>
        <taxon>Bangiophyceae</taxon>
        <taxon>Bangiales</taxon>
        <taxon>Bangiaceae</taxon>
        <taxon>Pyropia</taxon>
    </lineage>
</organism>
<gene>
    <name evidence="1" type="ORF">I4F81_001753</name>
</gene>
<accession>A0ACC3BMI4</accession>